<protein>
    <recommendedName>
        <fullName evidence="3">DUF1905 domain-containing protein</fullName>
    </recommendedName>
</protein>
<dbReference type="Proteomes" id="UP000647587">
    <property type="component" value="Unassembled WGS sequence"/>
</dbReference>
<dbReference type="Gene3D" id="2.40.30.100">
    <property type="entry name" value="AF2212/PG0164-like"/>
    <property type="match status" value="1"/>
</dbReference>
<organism evidence="1 2">
    <name type="scientific">Deinococcus malanensis</name>
    <dbReference type="NCBI Taxonomy" id="1706855"/>
    <lineage>
        <taxon>Bacteria</taxon>
        <taxon>Thermotogati</taxon>
        <taxon>Deinococcota</taxon>
        <taxon>Deinococci</taxon>
        <taxon>Deinococcales</taxon>
        <taxon>Deinococcaceae</taxon>
        <taxon>Deinococcus</taxon>
    </lineage>
</organism>
<dbReference type="Pfam" id="PF08922">
    <property type="entry name" value="DUF1905"/>
    <property type="match status" value="1"/>
</dbReference>
<dbReference type="InterPro" id="IPR015018">
    <property type="entry name" value="DUF1905"/>
</dbReference>
<evidence type="ECO:0008006" key="3">
    <source>
        <dbReference type="Google" id="ProtNLM"/>
    </source>
</evidence>
<keyword evidence="2" id="KW-1185">Reference proteome</keyword>
<evidence type="ECO:0000313" key="1">
    <source>
        <dbReference type="EMBL" id="GGK25642.1"/>
    </source>
</evidence>
<dbReference type="InterPro" id="IPR037079">
    <property type="entry name" value="AF2212/PG0164-like_sf"/>
</dbReference>
<name>A0ABQ2ETH6_9DEIO</name>
<sequence length="97" mass="11025">MTLEFSGDIWTWRGPAPHHFVTVPERESEELKALASLVTYGWGMIPVRVQLGNTVWPTSLFEKGGRYIVPIRASVRKAEGVQEGDQVTLRLEFRQGR</sequence>
<accession>A0ABQ2ETH6</accession>
<evidence type="ECO:0000313" key="2">
    <source>
        <dbReference type="Proteomes" id="UP000647587"/>
    </source>
</evidence>
<gene>
    <name evidence="1" type="ORF">GCM10008955_19170</name>
</gene>
<dbReference type="EMBL" id="BMPP01000007">
    <property type="protein sequence ID" value="GGK25642.1"/>
    <property type="molecule type" value="Genomic_DNA"/>
</dbReference>
<dbReference type="RefSeq" id="WP_189007368.1">
    <property type="nucleotide sequence ID" value="NZ_BMPP01000007.1"/>
</dbReference>
<reference evidence="2" key="1">
    <citation type="journal article" date="2019" name="Int. J. Syst. Evol. Microbiol.">
        <title>The Global Catalogue of Microorganisms (GCM) 10K type strain sequencing project: providing services to taxonomists for standard genome sequencing and annotation.</title>
        <authorList>
            <consortium name="The Broad Institute Genomics Platform"/>
            <consortium name="The Broad Institute Genome Sequencing Center for Infectious Disease"/>
            <person name="Wu L."/>
            <person name="Ma J."/>
        </authorList>
    </citation>
    <scope>NUCLEOTIDE SEQUENCE [LARGE SCALE GENOMIC DNA]</scope>
    <source>
        <strain evidence="2">JCM 30331</strain>
    </source>
</reference>
<proteinExistence type="predicted"/>
<comment type="caution">
    <text evidence="1">The sequence shown here is derived from an EMBL/GenBank/DDBJ whole genome shotgun (WGS) entry which is preliminary data.</text>
</comment>
<dbReference type="SUPFAM" id="SSF141694">
    <property type="entry name" value="AF2212/PG0164-like"/>
    <property type="match status" value="1"/>
</dbReference>